<sequence length="340" mass="37995">MTTTNDEINWENIFNFDDDIDNFDIFSAAPSTVSPPATAAVESWVAELEDILLKDDNDNDNNGDDKTMNGDYFRELGFEVSDLLLDIPDGGVEPQPPPSVDAEVVDVVVGDKNSPVSFSSVGNVVVDDVNLGLNCKENSPNFESNFEDDKSGDGDHSGDDPLSKKRKRQLKNRDAAMRSRERKKSYVKDLEMKSRYFEEECRRLGRLLNWCYSENQMLRISLQTYGAPMTKPESAVLLLESLLLGSLVWLMVNIFLLPQSKPPLLNQCAVKLVSVDRDDLESATPRGKGTKISESWIFLSFTRGRRCRASRTKMKPHSDVVFLNTIHPQPQLAGANSPGI</sequence>
<evidence type="ECO:0000256" key="6">
    <source>
        <dbReference type="ARBA" id="ARBA00023163"/>
    </source>
</evidence>
<dbReference type="Gene3D" id="1.20.5.170">
    <property type="match status" value="1"/>
</dbReference>
<keyword evidence="9" id="KW-1133">Transmembrane helix</keyword>
<dbReference type="PANTHER" id="PTHR47416">
    <property type="entry name" value="BASIC-LEUCINE ZIPPER TRANSCRIPTION FACTOR F-RELATED"/>
    <property type="match status" value="1"/>
</dbReference>
<evidence type="ECO:0000313" key="11">
    <source>
        <dbReference type="EMBL" id="KAK9756607.1"/>
    </source>
</evidence>
<keyword evidence="12" id="KW-1185">Reference proteome</keyword>
<dbReference type="PROSITE" id="PS50217">
    <property type="entry name" value="BZIP"/>
    <property type="match status" value="1"/>
</dbReference>
<gene>
    <name evidence="11" type="ORF">RND81_01G109000</name>
</gene>
<keyword evidence="4" id="KW-0805">Transcription regulation</keyword>
<organism evidence="11 12">
    <name type="scientific">Saponaria officinalis</name>
    <name type="common">Common soapwort</name>
    <name type="synonym">Lychnis saponaria</name>
    <dbReference type="NCBI Taxonomy" id="3572"/>
    <lineage>
        <taxon>Eukaryota</taxon>
        <taxon>Viridiplantae</taxon>
        <taxon>Streptophyta</taxon>
        <taxon>Embryophyta</taxon>
        <taxon>Tracheophyta</taxon>
        <taxon>Spermatophyta</taxon>
        <taxon>Magnoliopsida</taxon>
        <taxon>eudicotyledons</taxon>
        <taxon>Gunneridae</taxon>
        <taxon>Pentapetalae</taxon>
        <taxon>Caryophyllales</taxon>
        <taxon>Caryophyllaceae</taxon>
        <taxon>Caryophylleae</taxon>
        <taxon>Saponaria</taxon>
    </lineage>
</organism>
<dbReference type="SUPFAM" id="SSF57959">
    <property type="entry name" value="Leucine zipper domain"/>
    <property type="match status" value="1"/>
</dbReference>
<evidence type="ECO:0000256" key="8">
    <source>
        <dbReference type="SAM" id="MobiDB-lite"/>
    </source>
</evidence>
<accession>A0AAW1NEA2</accession>
<keyword evidence="6" id="KW-0804">Transcription</keyword>
<name>A0AAW1NEA2_SAPOF</name>
<feature type="transmembrane region" description="Helical" evidence="9">
    <location>
        <begin position="235"/>
        <end position="257"/>
    </location>
</feature>
<dbReference type="EMBL" id="JBDFQZ010000001">
    <property type="protein sequence ID" value="KAK9756607.1"/>
    <property type="molecule type" value="Genomic_DNA"/>
</dbReference>
<keyword evidence="9" id="KW-0812">Transmembrane</keyword>
<dbReference type="Pfam" id="PF00170">
    <property type="entry name" value="bZIP_1"/>
    <property type="match status" value="1"/>
</dbReference>
<feature type="compositionally biased region" description="Basic and acidic residues" evidence="8">
    <location>
        <begin position="171"/>
        <end position="182"/>
    </location>
</feature>
<dbReference type="GO" id="GO:0005634">
    <property type="term" value="C:nucleus"/>
    <property type="evidence" value="ECO:0007669"/>
    <property type="project" value="UniProtKB-SubCell"/>
</dbReference>
<dbReference type="PANTHER" id="PTHR47416:SF8">
    <property type="entry name" value="BASIC-LEUCINE ZIPPER TRANSCRIPTION FACTOR E-RELATED"/>
    <property type="match status" value="1"/>
</dbReference>
<evidence type="ECO:0000256" key="5">
    <source>
        <dbReference type="ARBA" id="ARBA00023125"/>
    </source>
</evidence>
<evidence type="ECO:0000256" key="7">
    <source>
        <dbReference type="ARBA" id="ARBA00023242"/>
    </source>
</evidence>
<keyword evidence="9" id="KW-0472">Membrane</keyword>
<dbReference type="SMART" id="SM00338">
    <property type="entry name" value="BRLZ"/>
    <property type="match status" value="1"/>
</dbReference>
<feature type="region of interest" description="Disordered" evidence="8">
    <location>
        <begin position="137"/>
        <end position="182"/>
    </location>
</feature>
<evidence type="ECO:0000256" key="3">
    <source>
        <dbReference type="ARBA" id="ARBA00007163"/>
    </source>
</evidence>
<dbReference type="InterPro" id="IPR046347">
    <property type="entry name" value="bZIP_sf"/>
</dbReference>
<protein>
    <recommendedName>
        <fullName evidence="10">BZIP domain-containing protein</fullName>
    </recommendedName>
</protein>
<comment type="caution">
    <text evidence="11">The sequence shown here is derived from an EMBL/GenBank/DDBJ whole genome shotgun (WGS) entry which is preliminary data.</text>
</comment>
<dbReference type="InterPro" id="IPR004827">
    <property type="entry name" value="bZIP"/>
</dbReference>
<dbReference type="GO" id="GO:0003677">
    <property type="term" value="F:DNA binding"/>
    <property type="evidence" value="ECO:0007669"/>
    <property type="project" value="UniProtKB-KW"/>
</dbReference>
<evidence type="ECO:0000256" key="9">
    <source>
        <dbReference type="SAM" id="Phobius"/>
    </source>
</evidence>
<keyword evidence="5" id="KW-0238">DNA-binding</keyword>
<feature type="compositionally biased region" description="Basic and acidic residues" evidence="8">
    <location>
        <begin position="147"/>
        <end position="163"/>
    </location>
</feature>
<comment type="similarity">
    <text evidence="3">Belongs to the bZIP family.</text>
</comment>
<feature type="domain" description="BZIP" evidence="10">
    <location>
        <begin position="162"/>
        <end position="225"/>
    </location>
</feature>
<evidence type="ECO:0000259" key="10">
    <source>
        <dbReference type="PROSITE" id="PS50217"/>
    </source>
</evidence>
<evidence type="ECO:0000313" key="12">
    <source>
        <dbReference type="Proteomes" id="UP001443914"/>
    </source>
</evidence>
<dbReference type="AlphaFoldDB" id="A0AAW1NEA2"/>
<dbReference type="PROSITE" id="PS00036">
    <property type="entry name" value="BZIP_BASIC"/>
    <property type="match status" value="1"/>
</dbReference>
<dbReference type="GO" id="GO:0003700">
    <property type="term" value="F:DNA-binding transcription factor activity"/>
    <property type="evidence" value="ECO:0007669"/>
    <property type="project" value="InterPro"/>
</dbReference>
<keyword evidence="7" id="KW-0539">Nucleus</keyword>
<dbReference type="Proteomes" id="UP001443914">
    <property type="component" value="Unassembled WGS sequence"/>
</dbReference>
<evidence type="ECO:0000256" key="2">
    <source>
        <dbReference type="ARBA" id="ARBA00004389"/>
    </source>
</evidence>
<evidence type="ECO:0000256" key="1">
    <source>
        <dbReference type="ARBA" id="ARBA00004123"/>
    </source>
</evidence>
<reference evidence="11" key="1">
    <citation type="submission" date="2024-03" db="EMBL/GenBank/DDBJ databases">
        <title>WGS assembly of Saponaria officinalis var. Norfolk2.</title>
        <authorList>
            <person name="Jenkins J."/>
            <person name="Shu S."/>
            <person name="Grimwood J."/>
            <person name="Barry K."/>
            <person name="Goodstein D."/>
            <person name="Schmutz J."/>
            <person name="Leebens-Mack J."/>
            <person name="Osbourn A."/>
        </authorList>
    </citation>
    <scope>NUCLEOTIDE SEQUENCE [LARGE SCALE GENOMIC DNA]</scope>
    <source>
        <strain evidence="11">JIC</strain>
    </source>
</reference>
<evidence type="ECO:0000256" key="4">
    <source>
        <dbReference type="ARBA" id="ARBA00023015"/>
    </source>
</evidence>
<dbReference type="CDD" id="cd14704">
    <property type="entry name" value="bZIP_HY5-like"/>
    <property type="match status" value="1"/>
</dbReference>
<comment type="subcellular location">
    <subcellularLocation>
        <location evidence="2">Endoplasmic reticulum membrane</location>
        <topology evidence="2">Single-pass membrane protein</topology>
    </subcellularLocation>
    <subcellularLocation>
        <location evidence="1">Nucleus</location>
    </subcellularLocation>
</comment>
<dbReference type="GO" id="GO:0005789">
    <property type="term" value="C:endoplasmic reticulum membrane"/>
    <property type="evidence" value="ECO:0007669"/>
    <property type="project" value="UniProtKB-SubCell"/>
</dbReference>
<proteinExistence type="inferred from homology"/>